<reference evidence="1 2" key="2">
    <citation type="journal article" date="2016" name="Genome Announc.">
        <title>Draft Genome Sequence of the N2-Fixing Cyanobacterium Nostoc piscinale CENA21, Isolated from the Brazilian Amazon Floodplain.</title>
        <authorList>
            <person name="Leao T."/>
            <person name="Guimaraes P.I."/>
            <person name="de Melo A.G."/>
            <person name="Ramos R.T."/>
            <person name="Leao P.N."/>
            <person name="Silva A."/>
            <person name="Fiore M.F."/>
            <person name="Schneider M.P."/>
        </authorList>
    </citation>
    <scope>NUCLEOTIDE SEQUENCE [LARGE SCALE GENOMIC DNA]</scope>
    <source>
        <strain evidence="1 2">CENA21</strain>
    </source>
</reference>
<dbReference type="Proteomes" id="UP000062645">
    <property type="component" value="Chromosome"/>
</dbReference>
<evidence type="ECO:0008006" key="3">
    <source>
        <dbReference type="Google" id="ProtNLM"/>
    </source>
</evidence>
<dbReference type="STRING" id="224013.ACX27_03125"/>
<sequence>MKPSIHKLCPYCCQEKPYIEFNKEHLPAKSLYKRRGKNENADAAIIDVCKTCNNQKSIWDNEILALYGHPTNLEAAIKAQQTLKNPKAISDIDLLTLVMARYGTQTGNSLGKAGGIRLDILSQWMSYVARGIYYFFEREVFRGIVDPRPNVLPYKINSLDGEGCRIHTITELCSIALISKGQNVSLLASVILRMQDGVGWNTFSCFMHKTEEQARAFYATTPDASSKLTQKLTRPRSIYEISKSGDTISYHGIKRVKNNDDTKIQ</sequence>
<evidence type="ECO:0000313" key="1">
    <source>
        <dbReference type="EMBL" id="ALF52072.1"/>
    </source>
</evidence>
<evidence type="ECO:0000313" key="2">
    <source>
        <dbReference type="Proteomes" id="UP000062645"/>
    </source>
</evidence>
<dbReference type="RefSeq" id="WP_062288294.1">
    <property type="nucleotide sequence ID" value="NZ_CP012036.1"/>
</dbReference>
<accession>A0A0M4SI64</accession>
<dbReference type="AlphaFoldDB" id="A0A0M4SI64"/>
<name>A0A0M4SI64_9NOSO</name>
<dbReference type="EMBL" id="CP012036">
    <property type="protein sequence ID" value="ALF52072.1"/>
    <property type="molecule type" value="Genomic_DNA"/>
</dbReference>
<keyword evidence="2" id="KW-1185">Reference proteome</keyword>
<proteinExistence type="predicted"/>
<protein>
    <recommendedName>
        <fullName evidence="3">HNH endonuclease</fullName>
    </recommendedName>
</protein>
<reference evidence="2" key="1">
    <citation type="submission" date="2015-07" db="EMBL/GenBank/DDBJ databases">
        <title>Genome Of Nitrogen-Fixing Cyanobacterium Nostoc piscinale CENA21 From Solimoes/Amazon River Floodplain Sediments And Comparative Genomics To Uncover Biosynthetic Natural Products Potential.</title>
        <authorList>
            <person name="Leao T.F."/>
            <person name="Leao P.N."/>
            <person name="Guimaraes P.I."/>
            <person name="de Melo A.G.C."/>
            <person name="Ramos R.T.J."/>
            <person name="Silva A."/>
            <person name="Fiore M.F."/>
            <person name="Schneider M.P.C."/>
        </authorList>
    </citation>
    <scope>NUCLEOTIDE SEQUENCE [LARGE SCALE GENOMIC DNA]</scope>
    <source>
        <strain evidence="2">CENA21</strain>
    </source>
</reference>
<gene>
    <name evidence="1" type="ORF">ACX27_03125</name>
</gene>
<dbReference type="KEGG" id="npz:ACX27_03125"/>
<organism evidence="1 2">
    <name type="scientific">Nostoc piscinale CENA21</name>
    <dbReference type="NCBI Taxonomy" id="224013"/>
    <lineage>
        <taxon>Bacteria</taxon>
        <taxon>Bacillati</taxon>
        <taxon>Cyanobacteriota</taxon>
        <taxon>Cyanophyceae</taxon>
        <taxon>Nostocales</taxon>
        <taxon>Nostocaceae</taxon>
        <taxon>Nostoc</taxon>
    </lineage>
</organism>